<dbReference type="Pfam" id="PF10087">
    <property type="entry name" value="DUF2325"/>
    <property type="match status" value="1"/>
</dbReference>
<evidence type="ECO:0000256" key="1">
    <source>
        <dbReference type="ARBA" id="ARBA00007189"/>
    </source>
</evidence>
<organism evidence="2 3">
    <name type="scientific">Hominifimenecus microfluidus</name>
    <dbReference type="NCBI Taxonomy" id="2885348"/>
    <lineage>
        <taxon>Bacteria</taxon>
        <taxon>Bacillati</taxon>
        <taxon>Bacillota</taxon>
        <taxon>Clostridia</taxon>
        <taxon>Lachnospirales</taxon>
        <taxon>Lachnospiraceae</taxon>
        <taxon>Hominifimenecus</taxon>
    </lineage>
</organism>
<reference evidence="2" key="1">
    <citation type="submission" date="2021-10" db="EMBL/GenBank/DDBJ databases">
        <title>Anaerobic single-cell dispensing facilitates the cultivation of human gut bacteria.</title>
        <authorList>
            <person name="Afrizal A."/>
        </authorList>
    </citation>
    <scope>NUCLEOTIDE SEQUENCE</scope>
    <source>
        <strain evidence="2">CLA-AA-H215</strain>
    </source>
</reference>
<dbReference type="AlphaFoldDB" id="A0AAE3JFQ7"/>
<gene>
    <name evidence="2" type="ORF">LKD81_11480</name>
</gene>
<name>A0AAE3JFQ7_9FIRM</name>
<sequence length="93" mass="10596">MSIVIVGGHDRMVRQYKEICKNYRCRAKVFTQMEGDMKDRLGKPDLMVLFTNTVSHKMIITATNEAKRNNTEIVRSHSSSGSALEEILNQYCG</sequence>
<dbReference type="RefSeq" id="WP_308454128.1">
    <property type="nucleotide sequence ID" value="NZ_JAJEQR010000034.1"/>
</dbReference>
<evidence type="ECO:0000313" key="2">
    <source>
        <dbReference type="EMBL" id="MCC2231608.1"/>
    </source>
</evidence>
<protein>
    <submittedName>
        <fullName evidence="2">DUF2325 domain-containing protein</fullName>
    </submittedName>
</protein>
<accession>A0AAE3JFQ7</accession>
<dbReference type="EMBL" id="JAJEQR010000034">
    <property type="protein sequence ID" value="MCC2231608.1"/>
    <property type="molecule type" value="Genomic_DNA"/>
</dbReference>
<proteinExistence type="inferred from homology"/>
<comment type="similarity">
    <text evidence="1">Belongs to the UPF0751 family.</text>
</comment>
<dbReference type="InterPro" id="IPR016772">
    <property type="entry name" value="UCP020408"/>
</dbReference>
<evidence type="ECO:0000313" key="3">
    <source>
        <dbReference type="Proteomes" id="UP001198182"/>
    </source>
</evidence>
<dbReference type="Proteomes" id="UP001198182">
    <property type="component" value="Unassembled WGS sequence"/>
</dbReference>
<keyword evidence="3" id="KW-1185">Reference proteome</keyword>
<comment type="caution">
    <text evidence="2">The sequence shown here is derived from an EMBL/GenBank/DDBJ whole genome shotgun (WGS) entry which is preliminary data.</text>
</comment>